<dbReference type="EMBL" id="LAZR01046606">
    <property type="protein sequence ID" value="KKK96142.1"/>
    <property type="molecule type" value="Genomic_DNA"/>
</dbReference>
<evidence type="ECO:0000256" key="1">
    <source>
        <dbReference type="SAM" id="MobiDB-lite"/>
    </source>
</evidence>
<feature type="compositionally biased region" description="Low complexity" evidence="1">
    <location>
        <begin position="107"/>
        <end position="120"/>
    </location>
</feature>
<keyword evidence="2" id="KW-0472">Membrane</keyword>
<name>A0A0F8ZQJ2_9ZZZZ</name>
<feature type="non-terminal residue" evidence="3">
    <location>
        <position position="1"/>
    </location>
</feature>
<keyword evidence="2" id="KW-0812">Transmembrane</keyword>
<sequence length="212" mass="22899">STMATVSGPLFSLGASGTVGGSIVFATWKGRPYVRRHAIPSNPKSVSQLSVRAMMRFLSQFWTSLSVSEKADWETRAAVTNISPFNAYIAYNMDRWGREEYPSQQDPATETGTPGTLTTETATAGVRSITISDTVSVLADNWGILLYRSVTTGFTPSRNNMYHVMPAVSAATFTFLDTAVIVGTPYYYRGRAITDDGVAGALWAEITATPTA</sequence>
<dbReference type="Gene3D" id="2.60.40.10">
    <property type="entry name" value="Immunoglobulins"/>
    <property type="match status" value="1"/>
</dbReference>
<protein>
    <submittedName>
        <fullName evidence="3">Uncharacterized protein</fullName>
    </submittedName>
</protein>
<gene>
    <name evidence="3" type="ORF">LCGC14_2665710</name>
</gene>
<reference evidence="3" key="1">
    <citation type="journal article" date="2015" name="Nature">
        <title>Complex archaea that bridge the gap between prokaryotes and eukaryotes.</title>
        <authorList>
            <person name="Spang A."/>
            <person name="Saw J.H."/>
            <person name="Jorgensen S.L."/>
            <person name="Zaremba-Niedzwiedzka K."/>
            <person name="Martijn J."/>
            <person name="Lind A.E."/>
            <person name="van Eijk R."/>
            <person name="Schleper C."/>
            <person name="Guy L."/>
            <person name="Ettema T.J."/>
        </authorList>
    </citation>
    <scope>NUCLEOTIDE SEQUENCE</scope>
</reference>
<dbReference type="AlphaFoldDB" id="A0A0F8ZQJ2"/>
<feature type="region of interest" description="Disordered" evidence="1">
    <location>
        <begin position="100"/>
        <end position="120"/>
    </location>
</feature>
<feature type="transmembrane region" description="Helical" evidence="2">
    <location>
        <begin position="6"/>
        <end position="28"/>
    </location>
</feature>
<keyword evidence="2" id="KW-1133">Transmembrane helix</keyword>
<dbReference type="InterPro" id="IPR013783">
    <property type="entry name" value="Ig-like_fold"/>
</dbReference>
<organism evidence="3">
    <name type="scientific">marine sediment metagenome</name>
    <dbReference type="NCBI Taxonomy" id="412755"/>
    <lineage>
        <taxon>unclassified sequences</taxon>
        <taxon>metagenomes</taxon>
        <taxon>ecological metagenomes</taxon>
    </lineage>
</organism>
<evidence type="ECO:0000256" key="2">
    <source>
        <dbReference type="SAM" id="Phobius"/>
    </source>
</evidence>
<evidence type="ECO:0000313" key="3">
    <source>
        <dbReference type="EMBL" id="KKK96142.1"/>
    </source>
</evidence>
<accession>A0A0F8ZQJ2</accession>
<proteinExistence type="predicted"/>
<comment type="caution">
    <text evidence="3">The sequence shown here is derived from an EMBL/GenBank/DDBJ whole genome shotgun (WGS) entry which is preliminary data.</text>
</comment>